<feature type="region of interest" description="Disordered" evidence="1">
    <location>
        <begin position="424"/>
        <end position="469"/>
    </location>
</feature>
<organism evidence="2 3">
    <name type="scientific">Dryococelus australis</name>
    <dbReference type="NCBI Taxonomy" id="614101"/>
    <lineage>
        <taxon>Eukaryota</taxon>
        <taxon>Metazoa</taxon>
        <taxon>Ecdysozoa</taxon>
        <taxon>Arthropoda</taxon>
        <taxon>Hexapoda</taxon>
        <taxon>Insecta</taxon>
        <taxon>Pterygota</taxon>
        <taxon>Neoptera</taxon>
        <taxon>Polyneoptera</taxon>
        <taxon>Phasmatodea</taxon>
        <taxon>Verophasmatodea</taxon>
        <taxon>Anareolatae</taxon>
        <taxon>Phasmatidae</taxon>
        <taxon>Eurycanthinae</taxon>
        <taxon>Dryococelus</taxon>
    </lineage>
</organism>
<sequence length="469" mass="51408">MRVDRSQRGAAPECKGGGNGRSPRKKHHRSAASSPDKFTSHAGANQESVTNRGTKDPCNASVPGQAGMQKAMLRRLPVRQLWSNHEQIPEIAWSDSEIGKAGPGIETRLLQNADPIISESPIATTGRTPVLLVSALELTIVLLVHPTPDTTLHFTAFIKGRLRERMIPRLHEAFFAAETRKYWILGWFGHPRATCIYLFKHQKTAQVAWNLSMLASHQGDPGSIPGRATPGSCRTMPLVGWFSRQSPASPAPSFQRRSILILITLIGSQDLNQDVRYVLVCPEEWPPSRHGMTPCGAAYSGAVIRFSLRVRPDCLETTLPVVPKTARFLFVKNSYALLDKTPSQMPSGARMLSGQENTDLSIPLAKDGDLFVSRTRAQASVRPNGHSLVAVSPHFLNQAFADYLMYEVLGGFLHLSCITSAGMKGRRKGEIPDKNPRPTSSSGTIPTYENPERSGRVLNPDYLGGRRAG</sequence>
<keyword evidence="3" id="KW-1185">Reference proteome</keyword>
<name>A0ABQ9GVX4_9NEOP</name>
<dbReference type="EMBL" id="JARBHB010000009">
    <property type="protein sequence ID" value="KAJ8876129.1"/>
    <property type="molecule type" value="Genomic_DNA"/>
</dbReference>
<comment type="caution">
    <text evidence="2">The sequence shown here is derived from an EMBL/GenBank/DDBJ whole genome shotgun (WGS) entry which is preliminary data.</text>
</comment>
<feature type="region of interest" description="Disordered" evidence="1">
    <location>
        <begin position="1"/>
        <end position="64"/>
    </location>
</feature>
<proteinExistence type="predicted"/>
<evidence type="ECO:0000313" key="3">
    <source>
        <dbReference type="Proteomes" id="UP001159363"/>
    </source>
</evidence>
<evidence type="ECO:0000256" key="1">
    <source>
        <dbReference type="SAM" id="MobiDB-lite"/>
    </source>
</evidence>
<feature type="compositionally biased region" description="Polar residues" evidence="1">
    <location>
        <begin position="437"/>
        <end position="447"/>
    </location>
</feature>
<dbReference type="Proteomes" id="UP001159363">
    <property type="component" value="Chromosome 8"/>
</dbReference>
<feature type="compositionally biased region" description="Polar residues" evidence="1">
    <location>
        <begin position="31"/>
        <end position="52"/>
    </location>
</feature>
<accession>A0ABQ9GVX4</accession>
<gene>
    <name evidence="2" type="ORF">PR048_024038</name>
</gene>
<reference evidence="2 3" key="1">
    <citation type="submission" date="2023-02" db="EMBL/GenBank/DDBJ databases">
        <title>LHISI_Scaffold_Assembly.</title>
        <authorList>
            <person name="Stuart O.P."/>
            <person name="Cleave R."/>
            <person name="Magrath M.J.L."/>
            <person name="Mikheyev A.S."/>
        </authorList>
    </citation>
    <scope>NUCLEOTIDE SEQUENCE [LARGE SCALE GENOMIC DNA]</scope>
    <source>
        <strain evidence="2">Daus_M_001</strain>
        <tissue evidence="2">Leg muscle</tissue>
    </source>
</reference>
<evidence type="ECO:0000313" key="2">
    <source>
        <dbReference type="EMBL" id="KAJ8876129.1"/>
    </source>
</evidence>
<protein>
    <submittedName>
        <fullName evidence="2">Uncharacterized protein</fullName>
    </submittedName>
</protein>